<protein>
    <submittedName>
        <fullName evidence="1">Uncharacterized protein</fullName>
    </submittedName>
</protein>
<reference evidence="1" key="1">
    <citation type="submission" date="2021-01" db="EMBL/GenBank/DDBJ databases">
        <authorList>
            <consortium name="Genoscope - CEA"/>
            <person name="William W."/>
        </authorList>
    </citation>
    <scope>NUCLEOTIDE SEQUENCE</scope>
</reference>
<accession>A0A8S1JZC8</accession>
<dbReference type="AlphaFoldDB" id="A0A8S1JZC8"/>
<dbReference type="Proteomes" id="UP000692954">
    <property type="component" value="Unassembled WGS sequence"/>
</dbReference>
<evidence type="ECO:0000313" key="2">
    <source>
        <dbReference type="Proteomes" id="UP000692954"/>
    </source>
</evidence>
<comment type="caution">
    <text evidence="1">The sequence shown here is derived from an EMBL/GenBank/DDBJ whole genome shotgun (WGS) entry which is preliminary data.</text>
</comment>
<keyword evidence="2" id="KW-1185">Reference proteome</keyword>
<organism evidence="1 2">
    <name type="scientific">Paramecium sonneborni</name>
    <dbReference type="NCBI Taxonomy" id="65129"/>
    <lineage>
        <taxon>Eukaryota</taxon>
        <taxon>Sar</taxon>
        <taxon>Alveolata</taxon>
        <taxon>Ciliophora</taxon>
        <taxon>Intramacronucleata</taxon>
        <taxon>Oligohymenophorea</taxon>
        <taxon>Peniculida</taxon>
        <taxon>Parameciidae</taxon>
        <taxon>Paramecium</taxon>
    </lineage>
</organism>
<gene>
    <name evidence="1" type="ORF">PSON_ATCC_30995.1.T0030210</name>
</gene>
<proteinExistence type="predicted"/>
<evidence type="ECO:0000313" key="1">
    <source>
        <dbReference type="EMBL" id="CAD8048427.1"/>
    </source>
</evidence>
<sequence>MKQEALSSQRNQEMVNSQSTQIFDEIEIYNCYWKQEIILSDCEEQFVQIASDDERD</sequence>
<name>A0A8S1JZC8_9CILI</name>
<dbReference type="EMBL" id="CAJJDN010000003">
    <property type="protein sequence ID" value="CAD8048427.1"/>
    <property type="molecule type" value="Genomic_DNA"/>
</dbReference>